<dbReference type="InterPro" id="IPR052030">
    <property type="entry name" value="Peptidase_M20/M20A_hydrolases"/>
</dbReference>
<evidence type="ECO:0000313" key="1">
    <source>
        <dbReference type="EMBL" id="MBF4694535.1"/>
    </source>
</evidence>
<organism evidence="1 2">
    <name type="scientific">Fusibacter ferrireducens</name>
    <dbReference type="NCBI Taxonomy" id="2785058"/>
    <lineage>
        <taxon>Bacteria</taxon>
        <taxon>Bacillati</taxon>
        <taxon>Bacillota</taxon>
        <taxon>Clostridia</taxon>
        <taxon>Eubacteriales</taxon>
        <taxon>Eubacteriales Family XII. Incertae Sedis</taxon>
        <taxon>Fusibacter</taxon>
    </lineage>
</organism>
<dbReference type="SUPFAM" id="SSF53187">
    <property type="entry name" value="Zn-dependent exopeptidases"/>
    <property type="match status" value="1"/>
</dbReference>
<keyword evidence="2" id="KW-1185">Reference proteome</keyword>
<dbReference type="PIRSF" id="PIRSF037227">
    <property type="entry name" value="Aminobenzoyl-glu_utiliz_pB"/>
    <property type="match status" value="1"/>
</dbReference>
<dbReference type="RefSeq" id="WP_194702767.1">
    <property type="nucleotide sequence ID" value="NZ_JADKNH010000009.1"/>
</dbReference>
<dbReference type="Gene3D" id="3.40.630.10">
    <property type="entry name" value="Zn peptidases"/>
    <property type="match status" value="1"/>
</dbReference>
<protein>
    <submittedName>
        <fullName evidence="1">Amidohydrolase</fullName>
    </submittedName>
</protein>
<sequence length="468" mass="51456">MIKKKVWDCIDQNSDMLKKMARDIWENPEVSLEEEYASKLQAKVLEEAGLKVVLGLKDLPTALIAEYGEGKPIIGILGEYDALESLSQDSVPERKVRVQGGHGHGCGHNLLGTGGVGAAIAIKEAIERGELQGTIRYYGCPAEEELIGKLFMLRDGYFDHCDALLYWHPSSNNMPWRVPCLAATSVVFSFKGLTAHAPQAHIGRSALDAVELMNVGANYLREHLPREVMFHYSILGNGIAPNTVPDRCQSWYMMRAPKRVQLDEAFPRLVDVAKGAAMMTGTTLESVEVLGGGNEVIVNQTIADLFVKNMNELGGPSFTEADYKFAKELTDQFTPEQKLRGAKAFQIPAEYHDQILLDAVVPKTDADVFPVSGDADLSWVFPFGAVYCATWPIGVFTHTWQATACTGSDIGFHGMLFASKTLAGACCELMTDENLMNKVKDEFKETSKNLEYKINIGADAVPKKVKLT</sequence>
<dbReference type="Proteomes" id="UP000614200">
    <property type="component" value="Unassembled WGS sequence"/>
</dbReference>
<gene>
    <name evidence="1" type="ORF">ISU02_15600</name>
</gene>
<evidence type="ECO:0000313" key="2">
    <source>
        <dbReference type="Proteomes" id="UP000614200"/>
    </source>
</evidence>
<dbReference type="NCBIfam" id="TIGR01891">
    <property type="entry name" value="amidohydrolases"/>
    <property type="match status" value="1"/>
</dbReference>
<reference evidence="1 2" key="1">
    <citation type="submission" date="2020-11" db="EMBL/GenBank/DDBJ databases">
        <title>Fusibacter basophilias sp. nov.</title>
        <authorList>
            <person name="Qiu D."/>
        </authorList>
    </citation>
    <scope>NUCLEOTIDE SEQUENCE [LARGE SCALE GENOMIC DNA]</scope>
    <source>
        <strain evidence="1 2">Q10-2</strain>
    </source>
</reference>
<dbReference type="InterPro" id="IPR017145">
    <property type="entry name" value="Aminobenzoyl-glu_utiliz_pB"/>
</dbReference>
<dbReference type="InterPro" id="IPR017439">
    <property type="entry name" value="Amidohydrolase"/>
</dbReference>
<dbReference type="Gene3D" id="3.30.70.360">
    <property type="match status" value="1"/>
</dbReference>
<dbReference type="InterPro" id="IPR036264">
    <property type="entry name" value="Bact_exopeptidase_dim_dom"/>
</dbReference>
<comment type="caution">
    <text evidence="1">The sequence shown here is derived from an EMBL/GenBank/DDBJ whole genome shotgun (WGS) entry which is preliminary data.</text>
</comment>
<dbReference type="PANTHER" id="PTHR30575:SF0">
    <property type="entry name" value="XAA-ARG DIPEPTIDASE"/>
    <property type="match status" value="1"/>
</dbReference>
<dbReference type="SUPFAM" id="SSF55031">
    <property type="entry name" value="Bacterial exopeptidase dimerisation domain"/>
    <property type="match status" value="1"/>
</dbReference>
<accession>A0ABR9ZVT6</accession>
<dbReference type="EMBL" id="JADKNH010000009">
    <property type="protein sequence ID" value="MBF4694535.1"/>
    <property type="molecule type" value="Genomic_DNA"/>
</dbReference>
<dbReference type="InterPro" id="IPR002933">
    <property type="entry name" value="Peptidase_M20"/>
</dbReference>
<name>A0ABR9ZVT6_9FIRM</name>
<dbReference type="PANTHER" id="PTHR30575">
    <property type="entry name" value="PEPTIDASE M20"/>
    <property type="match status" value="1"/>
</dbReference>
<proteinExistence type="predicted"/>
<dbReference type="Pfam" id="PF01546">
    <property type="entry name" value="Peptidase_M20"/>
    <property type="match status" value="1"/>
</dbReference>